<gene>
    <name evidence="2" type="ORF">Cni_G12293</name>
</gene>
<evidence type="ECO:0000313" key="3">
    <source>
        <dbReference type="Proteomes" id="UP001327560"/>
    </source>
</evidence>
<keyword evidence="1" id="KW-1133">Transmembrane helix</keyword>
<feature type="transmembrane region" description="Helical" evidence="1">
    <location>
        <begin position="54"/>
        <end position="75"/>
    </location>
</feature>
<dbReference type="Proteomes" id="UP001327560">
    <property type="component" value="Chromosome 4"/>
</dbReference>
<evidence type="ECO:0000313" key="2">
    <source>
        <dbReference type="EMBL" id="WOL03573.1"/>
    </source>
</evidence>
<dbReference type="AlphaFoldDB" id="A0AAQ3K7K4"/>
<evidence type="ECO:0000256" key="1">
    <source>
        <dbReference type="SAM" id="Phobius"/>
    </source>
</evidence>
<dbReference type="EMBL" id="CP136893">
    <property type="protein sequence ID" value="WOL03573.1"/>
    <property type="molecule type" value="Genomic_DNA"/>
</dbReference>
<keyword evidence="1" id="KW-0472">Membrane</keyword>
<dbReference type="PANTHER" id="PTHR35278:SF1">
    <property type="entry name" value="F8K7.16"/>
    <property type="match status" value="1"/>
</dbReference>
<protein>
    <submittedName>
        <fullName evidence="2">Uncharacterized protein</fullName>
    </submittedName>
</protein>
<dbReference type="PANTHER" id="PTHR35278">
    <property type="entry name" value="TRANSMEMBRANE PROTEIN-RELATED"/>
    <property type="match status" value="1"/>
</dbReference>
<proteinExistence type="predicted"/>
<sequence length="239" mass="27565">MGSAVSSLVSGFGKVVGEIFGAPLDFLSGKSCSSVCGSTWDLICYIENFCIINLLKMVAVLALLYVVLLFFYLLYKVGCCQCIGRGACKMLRECLASCCSSCEYGCMFLWFKLKNTKYSKEERLRRMDQYDTSSSDDDDDDLEDGLPYAHRRPRSIAFMRSLSQRSRERRRMHLERSLRPRSHRVHVGINRQSIYINDKDPIKHHRRGNMLHNIKVTHTSKFVQKANVKRINCQRRLLV</sequence>
<accession>A0AAQ3K7K4</accession>
<keyword evidence="1" id="KW-0812">Transmembrane</keyword>
<keyword evidence="3" id="KW-1185">Reference proteome</keyword>
<reference evidence="2 3" key="1">
    <citation type="submission" date="2023-10" db="EMBL/GenBank/DDBJ databases">
        <title>Chromosome-scale genome assembly provides insights into flower coloration mechanisms of Canna indica.</title>
        <authorList>
            <person name="Li C."/>
        </authorList>
    </citation>
    <scope>NUCLEOTIDE SEQUENCE [LARGE SCALE GENOMIC DNA]</scope>
    <source>
        <tissue evidence="2">Flower</tissue>
    </source>
</reference>
<organism evidence="2 3">
    <name type="scientific">Canna indica</name>
    <name type="common">Indian-shot</name>
    <dbReference type="NCBI Taxonomy" id="4628"/>
    <lineage>
        <taxon>Eukaryota</taxon>
        <taxon>Viridiplantae</taxon>
        <taxon>Streptophyta</taxon>
        <taxon>Embryophyta</taxon>
        <taxon>Tracheophyta</taxon>
        <taxon>Spermatophyta</taxon>
        <taxon>Magnoliopsida</taxon>
        <taxon>Liliopsida</taxon>
        <taxon>Zingiberales</taxon>
        <taxon>Cannaceae</taxon>
        <taxon>Canna</taxon>
    </lineage>
</organism>
<name>A0AAQ3K7K4_9LILI</name>